<keyword evidence="8" id="KW-1185">Reference proteome</keyword>
<comment type="cofactor">
    <cofactor evidence="1">
        <name>Mg(2+)</name>
        <dbReference type="ChEBI" id="CHEBI:18420"/>
    </cofactor>
</comment>
<dbReference type="EMBL" id="SAWY01000041">
    <property type="protein sequence ID" value="TPH12225.1"/>
    <property type="molecule type" value="Genomic_DNA"/>
</dbReference>
<dbReference type="SMART" id="SM00028">
    <property type="entry name" value="TPR"/>
    <property type="match status" value="2"/>
</dbReference>
<feature type="chain" id="PRO_5021370665" description="diguanylate cyclase" evidence="5">
    <location>
        <begin position="23"/>
        <end position="665"/>
    </location>
</feature>
<dbReference type="SUPFAM" id="SSF48452">
    <property type="entry name" value="TPR-like"/>
    <property type="match status" value="1"/>
</dbReference>
<evidence type="ECO:0000256" key="1">
    <source>
        <dbReference type="ARBA" id="ARBA00001946"/>
    </source>
</evidence>
<dbReference type="PANTHER" id="PTHR45138">
    <property type="entry name" value="REGULATORY COMPONENTS OF SENSORY TRANSDUCTION SYSTEM"/>
    <property type="match status" value="1"/>
</dbReference>
<dbReference type="SMART" id="SM00267">
    <property type="entry name" value="GGDEF"/>
    <property type="match status" value="1"/>
</dbReference>
<organism evidence="7 8">
    <name type="scientific">Litorilituus lipolyticus</name>
    <dbReference type="NCBI Taxonomy" id="2491017"/>
    <lineage>
        <taxon>Bacteria</taxon>
        <taxon>Pseudomonadati</taxon>
        <taxon>Pseudomonadota</taxon>
        <taxon>Gammaproteobacteria</taxon>
        <taxon>Alteromonadales</taxon>
        <taxon>Colwelliaceae</taxon>
        <taxon>Litorilituus</taxon>
    </lineage>
</organism>
<keyword evidence="5" id="KW-0732">Signal</keyword>
<dbReference type="Gene3D" id="1.25.40.10">
    <property type="entry name" value="Tetratricopeptide repeat domain"/>
    <property type="match status" value="1"/>
</dbReference>
<comment type="catalytic activity">
    <reaction evidence="3">
        <text>2 GTP = 3',3'-c-di-GMP + 2 diphosphate</text>
        <dbReference type="Rhea" id="RHEA:24898"/>
        <dbReference type="ChEBI" id="CHEBI:33019"/>
        <dbReference type="ChEBI" id="CHEBI:37565"/>
        <dbReference type="ChEBI" id="CHEBI:58805"/>
        <dbReference type="EC" id="2.7.7.65"/>
    </reaction>
</comment>
<gene>
    <name evidence="7" type="ORF">EPA86_17945</name>
</gene>
<dbReference type="Gene3D" id="3.30.70.270">
    <property type="match status" value="1"/>
</dbReference>
<dbReference type="FunFam" id="3.30.70.270:FF:000001">
    <property type="entry name" value="Diguanylate cyclase domain protein"/>
    <property type="match status" value="1"/>
</dbReference>
<dbReference type="CDD" id="cd01949">
    <property type="entry name" value="GGDEF"/>
    <property type="match status" value="1"/>
</dbReference>
<sequence>MIYRIIITFLLVINFANSDAHATDSKLFKFSALELEMDRIANEYAGDTSAVLDALDNLLENSPSATPGERALFMTYDCALRAGLASTLAEQRLASLKEYSREHTNNAAVRAATALCEANVANYLEDSPLYRTSLYKAFLFAQKADVATLRYWISLNVSNLFEQLHDVKNNEKALLIGLQVANDNQDLHRIQTANHLLADLYLASKQYELALKHNEASQQALEQTKDTWYQAELYSNKAKALQALAQYQKAKEFIQKAISQSKKKGKHRDAQFFVLDLAFLSLLMSDLATANSLSESVELYASEYNDEYLQHQVLLQQSFYALMSNNSDKAITLFEQAINFLEKQNYSVAKLLAWQKQALIAQKAMLFKRESEALGQYSLLFENYVRENSLNIQTILQKVLVSIREDDADIAQFHLEQATTQTAQISENREVLLLGVLLLAALLAIILAKFVWSMVIRYKLNQAEINRQLFYDPLTQCFNRRYFNDVISKNLLTASLAKKTSFLVAIDIDHFKKFNDVYGHSAGDTVLKELVKNLQDDSRLSDNVVRLGGEEFLIVLPPNENLRIEVVIERILSLVSNSPVVIEDKPRDITISIGYVPVEKANSKGDIDDLLNLADKALYLAKEKGRNRAFGVSELQCPANYIDKITIASENKLLKLTEIEPKKNL</sequence>
<dbReference type="AlphaFoldDB" id="A0A502KPT1"/>
<dbReference type="GO" id="GO:0052621">
    <property type="term" value="F:diguanylate cyclase activity"/>
    <property type="evidence" value="ECO:0007669"/>
    <property type="project" value="UniProtKB-EC"/>
</dbReference>
<evidence type="ECO:0000313" key="7">
    <source>
        <dbReference type="EMBL" id="TPH12225.1"/>
    </source>
</evidence>
<accession>A0A502KPT1</accession>
<keyword evidence="4" id="KW-1133">Transmembrane helix</keyword>
<dbReference type="Pfam" id="PF00990">
    <property type="entry name" value="GGDEF"/>
    <property type="match status" value="1"/>
</dbReference>
<dbReference type="InterPro" id="IPR043128">
    <property type="entry name" value="Rev_trsase/Diguanyl_cyclase"/>
</dbReference>
<proteinExistence type="predicted"/>
<dbReference type="InterPro" id="IPR000160">
    <property type="entry name" value="GGDEF_dom"/>
</dbReference>
<protein>
    <recommendedName>
        <fullName evidence="2">diguanylate cyclase</fullName>
        <ecNumber evidence="2">2.7.7.65</ecNumber>
    </recommendedName>
</protein>
<dbReference type="InterPro" id="IPR019734">
    <property type="entry name" value="TPR_rpt"/>
</dbReference>
<feature type="domain" description="GGDEF" evidence="6">
    <location>
        <begin position="499"/>
        <end position="634"/>
    </location>
</feature>
<dbReference type="PANTHER" id="PTHR45138:SF9">
    <property type="entry name" value="DIGUANYLATE CYCLASE DGCM-RELATED"/>
    <property type="match status" value="1"/>
</dbReference>
<dbReference type="InterPro" id="IPR029787">
    <property type="entry name" value="Nucleotide_cyclase"/>
</dbReference>
<evidence type="ECO:0000256" key="4">
    <source>
        <dbReference type="SAM" id="Phobius"/>
    </source>
</evidence>
<evidence type="ECO:0000256" key="3">
    <source>
        <dbReference type="ARBA" id="ARBA00034247"/>
    </source>
</evidence>
<evidence type="ECO:0000256" key="5">
    <source>
        <dbReference type="SAM" id="SignalP"/>
    </source>
</evidence>
<evidence type="ECO:0000313" key="8">
    <source>
        <dbReference type="Proteomes" id="UP000315303"/>
    </source>
</evidence>
<comment type="caution">
    <text evidence="7">The sequence shown here is derived from an EMBL/GenBank/DDBJ whole genome shotgun (WGS) entry which is preliminary data.</text>
</comment>
<evidence type="ECO:0000256" key="2">
    <source>
        <dbReference type="ARBA" id="ARBA00012528"/>
    </source>
</evidence>
<name>A0A502KPT1_9GAMM</name>
<evidence type="ECO:0000259" key="6">
    <source>
        <dbReference type="PROSITE" id="PS50887"/>
    </source>
</evidence>
<keyword evidence="4" id="KW-0812">Transmembrane</keyword>
<dbReference type="InterPro" id="IPR011990">
    <property type="entry name" value="TPR-like_helical_dom_sf"/>
</dbReference>
<dbReference type="SUPFAM" id="SSF55073">
    <property type="entry name" value="Nucleotide cyclase"/>
    <property type="match status" value="1"/>
</dbReference>
<keyword evidence="4" id="KW-0472">Membrane</keyword>
<dbReference type="NCBIfam" id="TIGR00254">
    <property type="entry name" value="GGDEF"/>
    <property type="match status" value="1"/>
</dbReference>
<dbReference type="OrthoDB" id="9803824at2"/>
<dbReference type="EC" id="2.7.7.65" evidence="2"/>
<reference evidence="7 8" key="1">
    <citation type="submission" date="2019-01" db="EMBL/GenBank/DDBJ databases">
        <title>Litorilituus lipolytica sp. nov., isolated from intertidal sand of the Yellow Sea in China.</title>
        <authorList>
            <person name="Liu A."/>
        </authorList>
    </citation>
    <scope>NUCLEOTIDE SEQUENCE [LARGE SCALE GENOMIC DNA]</scope>
    <source>
        <strain evidence="7 8">RZ04</strain>
    </source>
</reference>
<dbReference type="PROSITE" id="PS50887">
    <property type="entry name" value="GGDEF"/>
    <property type="match status" value="1"/>
</dbReference>
<dbReference type="RefSeq" id="WP_140605755.1">
    <property type="nucleotide sequence ID" value="NZ_SAWY01000041.1"/>
</dbReference>
<dbReference type="Proteomes" id="UP000315303">
    <property type="component" value="Unassembled WGS sequence"/>
</dbReference>
<feature type="transmembrane region" description="Helical" evidence="4">
    <location>
        <begin position="431"/>
        <end position="452"/>
    </location>
</feature>
<feature type="signal peptide" evidence="5">
    <location>
        <begin position="1"/>
        <end position="22"/>
    </location>
</feature>
<dbReference type="InterPro" id="IPR050469">
    <property type="entry name" value="Diguanylate_Cyclase"/>
</dbReference>